<name>A0A5P1EJ77_ASPOF</name>
<reference evidence="7" key="1">
    <citation type="journal article" date="2017" name="Nat. Commun.">
        <title>The asparagus genome sheds light on the origin and evolution of a young Y chromosome.</title>
        <authorList>
            <person name="Harkess A."/>
            <person name="Zhou J."/>
            <person name="Xu C."/>
            <person name="Bowers J.E."/>
            <person name="Van der Hulst R."/>
            <person name="Ayyampalayam S."/>
            <person name="Mercati F."/>
            <person name="Riccardi P."/>
            <person name="McKain M.R."/>
            <person name="Kakrana A."/>
            <person name="Tang H."/>
            <person name="Ray J."/>
            <person name="Groenendijk J."/>
            <person name="Arikit S."/>
            <person name="Mathioni S.M."/>
            <person name="Nakano M."/>
            <person name="Shan H."/>
            <person name="Telgmann-Rauber A."/>
            <person name="Kanno A."/>
            <person name="Yue Z."/>
            <person name="Chen H."/>
            <person name="Li W."/>
            <person name="Chen Y."/>
            <person name="Xu X."/>
            <person name="Zhang Y."/>
            <person name="Luo S."/>
            <person name="Chen H."/>
            <person name="Gao J."/>
            <person name="Mao Z."/>
            <person name="Pires J.C."/>
            <person name="Luo M."/>
            <person name="Kudrna D."/>
            <person name="Wing R.A."/>
            <person name="Meyers B.C."/>
            <person name="Yi K."/>
            <person name="Kong H."/>
            <person name="Lavrijsen P."/>
            <person name="Sunseri F."/>
            <person name="Falavigna A."/>
            <person name="Ye Y."/>
            <person name="Leebens-Mack J.H."/>
            <person name="Chen G."/>
        </authorList>
    </citation>
    <scope>NUCLEOTIDE SEQUENCE [LARGE SCALE GENOMIC DNA]</scope>
    <source>
        <strain evidence="7">cv. DH0086</strain>
    </source>
</reference>
<dbReference type="OMA" id="GAYIFIY"/>
<dbReference type="PANTHER" id="PTHR35357">
    <property type="entry name" value="OS02G0537100 PROTEIN"/>
    <property type="match status" value="1"/>
</dbReference>
<proteinExistence type="inferred from homology"/>
<dbReference type="AlphaFoldDB" id="A0A5P1EJ77"/>
<dbReference type="PANTHER" id="PTHR35357:SF23">
    <property type="entry name" value="PECTINESTERASE INHIBITOR DOMAIN-CONTAINING PROTEIN"/>
    <property type="match status" value="1"/>
</dbReference>
<dbReference type="SMART" id="SM00856">
    <property type="entry name" value="PMEI"/>
    <property type="match status" value="1"/>
</dbReference>
<keyword evidence="2" id="KW-1015">Disulfide bond</keyword>
<dbReference type="EMBL" id="CM007386">
    <property type="protein sequence ID" value="ONK66015.1"/>
    <property type="molecule type" value="Genomic_DNA"/>
</dbReference>
<evidence type="ECO:0000313" key="6">
    <source>
        <dbReference type="EMBL" id="ONK66015.1"/>
    </source>
</evidence>
<feature type="domain" description="Pectinesterase inhibitor" evidence="5">
    <location>
        <begin position="19"/>
        <end position="170"/>
    </location>
</feature>
<dbReference type="InterPro" id="IPR035513">
    <property type="entry name" value="Invertase/methylesterase_inhib"/>
</dbReference>
<dbReference type="NCBIfam" id="TIGR01614">
    <property type="entry name" value="PME_inhib"/>
    <property type="match status" value="1"/>
</dbReference>
<evidence type="ECO:0000256" key="2">
    <source>
        <dbReference type="ARBA" id="ARBA00023157"/>
    </source>
</evidence>
<dbReference type="GO" id="GO:0004857">
    <property type="term" value="F:enzyme inhibitor activity"/>
    <property type="evidence" value="ECO:0007669"/>
    <property type="project" value="InterPro"/>
</dbReference>
<accession>A0A5P1EJ77</accession>
<evidence type="ECO:0000313" key="7">
    <source>
        <dbReference type="Proteomes" id="UP000243459"/>
    </source>
</evidence>
<organism evidence="6 7">
    <name type="scientific">Asparagus officinalis</name>
    <name type="common">Garden asparagus</name>
    <dbReference type="NCBI Taxonomy" id="4686"/>
    <lineage>
        <taxon>Eukaryota</taxon>
        <taxon>Viridiplantae</taxon>
        <taxon>Streptophyta</taxon>
        <taxon>Embryophyta</taxon>
        <taxon>Tracheophyta</taxon>
        <taxon>Spermatophyta</taxon>
        <taxon>Magnoliopsida</taxon>
        <taxon>Liliopsida</taxon>
        <taxon>Asparagales</taxon>
        <taxon>Asparagaceae</taxon>
        <taxon>Asparagoideae</taxon>
        <taxon>Asparagus</taxon>
    </lineage>
</organism>
<feature type="signal peptide" evidence="4">
    <location>
        <begin position="1"/>
        <end position="22"/>
    </location>
</feature>
<dbReference type="InterPro" id="IPR034088">
    <property type="entry name" value="Pla_a_1-like"/>
</dbReference>
<protein>
    <recommendedName>
        <fullName evidence="5">Pectinesterase inhibitor domain-containing protein</fullName>
    </recommendedName>
</protein>
<evidence type="ECO:0000256" key="3">
    <source>
        <dbReference type="ARBA" id="ARBA00038471"/>
    </source>
</evidence>
<dbReference type="CDD" id="cd15795">
    <property type="entry name" value="PMEI-Pla_a_1_like"/>
    <property type="match status" value="1"/>
</dbReference>
<dbReference type="Gene3D" id="1.20.140.40">
    <property type="entry name" value="Invertase/pectin methylesterase inhibitor family protein"/>
    <property type="match status" value="1"/>
</dbReference>
<comment type="similarity">
    <text evidence="3">Belongs to the PMEI family.</text>
</comment>
<dbReference type="Pfam" id="PF04043">
    <property type="entry name" value="PMEI"/>
    <property type="match status" value="1"/>
</dbReference>
<evidence type="ECO:0000256" key="1">
    <source>
        <dbReference type="ARBA" id="ARBA00022729"/>
    </source>
</evidence>
<gene>
    <name evidence="6" type="ORF">A4U43_C06F3300</name>
</gene>
<evidence type="ECO:0000259" key="5">
    <source>
        <dbReference type="SMART" id="SM00856"/>
    </source>
</evidence>
<dbReference type="InterPro" id="IPR006501">
    <property type="entry name" value="Pectinesterase_inhib_dom"/>
</dbReference>
<dbReference type="OrthoDB" id="1872906at2759"/>
<dbReference type="SUPFAM" id="SSF101148">
    <property type="entry name" value="Plant invertase/pectin methylesterase inhibitor"/>
    <property type="match status" value="1"/>
</dbReference>
<keyword evidence="1 4" id="KW-0732">Signal</keyword>
<evidence type="ECO:0000256" key="4">
    <source>
        <dbReference type="SAM" id="SignalP"/>
    </source>
</evidence>
<dbReference type="Gramene" id="ONK66015">
    <property type="protein sequence ID" value="ONK66015"/>
    <property type="gene ID" value="A4U43_C06F3300"/>
</dbReference>
<dbReference type="Proteomes" id="UP000243459">
    <property type="component" value="Chromosome 6"/>
</dbReference>
<feature type="chain" id="PRO_5024443128" description="Pectinesterase inhibitor domain-containing protein" evidence="4">
    <location>
        <begin position="23"/>
        <end position="176"/>
    </location>
</feature>
<keyword evidence="7" id="KW-1185">Reference proteome</keyword>
<sequence>MKGAYIFIYFLTISQTLSLALATLEDTCKKVAGSDFKFCVTSLQAIPSSQAADAKGLALIATNLTIANYTHNLAKVRELMSSAQERLISSPQVEVALNSCLASYAVGVSDLMSANAKIEAVDIDGALVNLSEAWKRPIECEDAFKKSGMGSLLVKEDGFASRLVTLALKITVLIIS</sequence>